<organism evidence="4 5">
    <name type="scientific">Candidatus Lokiarchaeum ossiferum</name>
    <dbReference type="NCBI Taxonomy" id="2951803"/>
    <lineage>
        <taxon>Archaea</taxon>
        <taxon>Promethearchaeati</taxon>
        <taxon>Promethearchaeota</taxon>
        <taxon>Promethearchaeia</taxon>
        <taxon>Promethearchaeales</taxon>
        <taxon>Promethearchaeaceae</taxon>
        <taxon>Candidatus Lokiarchaeum</taxon>
    </lineage>
</organism>
<dbReference type="Gene3D" id="3.40.50.300">
    <property type="entry name" value="P-loop containing nucleotide triphosphate hydrolases"/>
    <property type="match status" value="1"/>
</dbReference>
<dbReference type="PANTHER" id="PTHR44943:SF8">
    <property type="entry name" value="TPR REPEAT-CONTAINING PROTEIN MJ0263"/>
    <property type="match status" value="1"/>
</dbReference>
<dbReference type="Gene3D" id="1.25.40.10">
    <property type="entry name" value="Tetratricopeptide repeat domain"/>
    <property type="match status" value="2"/>
</dbReference>
<evidence type="ECO:0000313" key="4">
    <source>
        <dbReference type="EMBL" id="UYP43938.1"/>
    </source>
</evidence>
<dbReference type="PROSITE" id="PS50005">
    <property type="entry name" value="TPR"/>
    <property type="match status" value="5"/>
</dbReference>
<protein>
    <submittedName>
        <fullName evidence="4">Cell division coordinator CpoB</fullName>
    </submittedName>
</protein>
<gene>
    <name evidence="4" type="ORF">NEF87_000223</name>
</gene>
<dbReference type="InterPro" id="IPR051685">
    <property type="entry name" value="Ycf3/AcsC/BcsC/TPR_MFPF"/>
</dbReference>
<keyword evidence="1" id="KW-0677">Repeat</keyword>
<keyword evidence="2 3" id="KW-0802">TPR repeat</keyword>
<dbReference type="PANTHER" id="PTHR44943">
    <property type="entry name" value="CELLULOSE SYNTHASE OPERON PROTEIN C"/>
    <property type="match status" value="1"/>
</dbReference>
<name>A0ABY6HKV9_9ARCH</name>
<proteinExistence type="predicted"/>
<dbReference type="EMBL" id="CP104013">
    <property type="protein sequence ID" value="UYP43938.1"/>
    <property type="molecule type" value="Genomic_DNA"/>
</dbReference>
<evidence type="ECO:0000313" key="5">
    <source>
        <dbReference type="Proteomes" id="UP001208689"/>
    </source>
</evidence>
<feature type="repeat" description="TPR" evidence="3">
    <location>
        <begin position="265"/>
        <end position="298"/>
    </location>
</feature>
<dbReference type="GO" id="GO:0051301">
    <property type="term" value="P:cell division"/>
    <property type="evidence" value="ECO:0007669"/>
    <property type="project" value="UniProtKB-KW"/>
</dbReference>
<keyword evidence="5" id="KW-1185">Reference proteome</keyword>
<dbReference type="InterPro" id="IPR027417">
    <property type="entry name" value="P-loop_NTPase"/>
</dbReference>
<keyword evidence="4" id="KW-0132">Cell division</keyword>
<dbReference type="SMART" id="SM00028">
    <property type="entry name" value="TPR"/>
    <property type="match status" value="9"/>
</dbReference>
<keyword evidence="4" id="KW-0131">Cell cycle</keyword>
<evidence type="ECO:0000256" key="3">
    <source>
        <dbReference type="PROSITE-ProRule" id="PRU00339"/>
    </source>
</evidence>
<feature type="repeat" description="TPR" evidence="3">
    <location>
        <begin position="404"/>
        <end position="437"/>
    </location>
</feature>
<reference evidence="4" key="1">
    <citation type="submission" date="2022-09" db="EMBL/GenBank/DDBJ databases">
        <title>Actin cytoskeleton and complex cell architecture in an #Asgard archaeon.</title>
        <authorList>
            <person name="Ponce Toledo R.I."/>
            <person name="Schleper C."/>
            <person name="Rodrigues Oliveira T."/>
            <person name="Wollweber F."/>
            <person name="Xu J."/>
            <person name="Rittmann S."/>
            <person name="Klingl A."/>
            <person name="Pilhofer M."/>
        </authorList>
    </citation>
    <scope>NUCLEOTIDE SEQUENCE</scope>
    <source>
        <strain evidence="4">B-35</strain>
    </source>
</reference>
<feature type="repeat" description="TPR" evidence="3">
    <location>
        <begin position="370"/>
        <end position="403"/>
    </location>
</feature>
<dbReference type="PROSITE" id="PS50293">
    <property type="entry name" value="TPR_REGION"/>
    <property type="match status" value="1"/>
</dbReference>
<dbReference type="InterPro" id="IPR019734">
    <property type="entry name" value="TPR_rpt"/>
</dbReference>
<feature type="repeat" description="TPR" evidence="3">
    <location>
        <begin position="336"/>
        <end position="369"/>
    </location>
</feature>
<evidence type="ECO:0000256" key="1">
    <source>
        <dbReference type="ARBA" id="ARBA00022737"/>
    </source>
</evidence>
<sequence length="1848" mass="217584">MSHKTYTKLEAMLKELVQLITSENFTYETNYYAQILFIHEISVSLKNQSSLGKSIEGKIKSILDYLLQNKIEEIPQDLLDEEKIQILKLGINKFLNINNFNAADKGLQLLGNIKSENKFAIIYQTRLLCNQNKFKDARVKLNQIQIPNKKTEKYLFFSTKFNILVQKSNIEEWKNFEKQIKEYIPDDVSLARMTSIQIYKLEGEFEKAISLQQEVINELKAHEDTHSFVYSAEYNTLGLIYLYARKFENAIQSFKTSIEYNPTSLNLKFQLGNAYESRRDYQRAIKIYTEILQIDPSNPKVVTTLANMISRDGNPDNAIKMYRKLMDNKSYVEQNGYFFKNLALAYFRKGDFKNAEINHNIAIEKDPNNHQFYYHRGTFYLHSMKYNKSKHDLLKAIELFPSHPDYWNQIGNVYLNQNLVEDATTAFQECVKLDPIHFSALFNLGLVHYFQKKPSIALKFLQKAEKSCPSQFLVYFYQGVIHLKNIQYKKASKCFLIALKLEKPTKLMQERFEKFELDILCGLYHCHFELQQNEEALTIGQTLMKKTEKNIESNEIFVSNIESVQDPTSFLLIIKRNYAVLLERIGKYEEAIEILSDHRPSNSFLFDENHKERCFQLTSIMYLHKKEYINARNAIWHALSNRESSLSYFICGFIEFKLKTQDSQKNFKVSVQILYESQVNLFLYFENLKILFEFCEKFHFTSSFKKISAFQPSFAQLTQKTSSIEQFNIIPYQLWYKIIMFSICIDSTQEFMIEKLEELNERSQSKFSEWLDYWEMLLHLGIKYKKTQKIKRVLKKMFALNPNYKIRSKLWNNEIIGKQEVLKLKLSEKIKQQKQVDLTEERYVFKFRDRGFWHKGDYYIILDTGETGSEFREGPNNYYIKDQVDLGLSSKRMGLNTNDNINEEEKQKFQELMENLHTQVFLTDKTETNFQSNLTELFGMNNSGTMNYFLSKDDIQAIKEYNEIIKKSPEYLKQYGIIQYGDIIGYFLQHIEEDKKGNHSLLWIKGTSGNIGRISETYLELVGLYLLESEIFEMVDSPAQGRLLRTFTAESRSYEPFFTLAGKKLEEPLTKIPFVYNNKKSHNKPEMLYLDYLIPTQLIQFCNPEQGSILADRRGRVKRKILQEWHILDENSQITLITKVLINALRSFFFVQLGKSNPDLISEFEVRFSISEMIYLSQHHKKNYSNIPVLSKILTSPKQLAFLIRKFAKKTKEGNMVIVEDSGLSEIADKVEIWQYANPGIIDYSDNLPKCKFETIIKEIYHPLQHPFTLIDGEIGCGKSVLLAQIAINQLEQNKTIYILQPFVELSRVPDIKPNSLIIIDNIDALSDHQLQIINLWYNIKEIQVIATIRSEKMKAFRNRFNILNPLPNSLSRWHSVKFSNWTIKELIELIEHEKNYWGIASGIENYREEILEISNGNCTFSTGILKNLRFKGKKVLLRSDLFEPVEAMGSKILRLLAELYLDENSQIISENATNELKLIWIILMAYRKIPIEQIEPKINYYRGLPDILFKSLLDNLHVDLQSDDSYLSSIFPAILRGNSIKIPPNIAWKQYILDIKNGGLILFMRNKQGNSSFFELERWAQILKIFQNIQEEQGESIFQLFKNIIQEIVNSNDFDFHELIHIICFTIGFYYDRGFYEYFPSEFWESKNYQEMFKSFNNGEMIEFIQIILSTILYSYMPISLEIPQEVIFKPLKIVESIISYAETDLKILVPNLIKTQLYGFQGKFHFYFQNIEESLTSFLKVESLPQFSEMDLEIQMEILEEIISIYLIQKKPEIMEAWLTKIKDVDQKMCNNLNRFPKILQPHVHELHASYLFILSRYYEIRGDTEKKDELFMEANIYKKEWNIGK</sequence>
<evidence type="ECO:0000256" key="2">
    <source>
        <dbReference type="ARBA" id="ARBA00022803"/>
    </source>
</evidence>
<accession>A0ABY6HKV9</accession>
<dbReference type="Proteomes" id="UP001208689">
    <property type="component" value="Chromosome"/>
</dbReference>
<dbReference type="Pfam" id="PF13432">
    <property type="entry name" value="TPR_16"/>
    <property type="match status" value="2"/>
</dbReference>
<dbReference type="SUPFAM" id="SSF52540">
    <property type="entry name" value="P-loop containing nucleoside triphosphate hydrolases"/>
    <property type="match status" value="1"/>
</dbReference>
<dbReference type="InterPro" id="IPR011990">
    <property type="entry name" value="TPR-like_helical_dom_sf"/>
</dbReference>
<feature type="repeat" description="TPR" evidence="3">
    <location>
        <begin position="231"/>
        <end position="264"/>
    </location>
</feature>
<dbReference type="SUPFAM" id="SSF48452">
    <property type="entry name" value="TPR-like"/>
    <property type="match status" value="3"/>
</dbReference>